<keyword evidence="4" id="KW-0479">Metal-binding</keyword>
<evidence type="ECO:0000313" key="12">
    <source>
        <dbReference type="Proteomes" id="UP000241818"/>
    </source>
</evidence>
<dbReference type="Gene3D" id="2.40.50.140">
    <property type="entry name" value="Nucleic acid-binding proteins"/>
    <property type="match status" value="1"/>
</dbReference>
<dbReference type="GO" id="GO:0006270">
    <property type="term" value="P:DNA replication initiation"/>
    <property type="evidence" value="ECO:0007669"/>
    <property type="project" value="InterPro"/>
</dbReference>
<feature type="compositionally biased region" description="Low complexity" evidence="8">
    <location>
        <begin position="321"/>
        <end position="340"/>
    </location>
</feature>
<evidence type="ECO:0000256" key="4">
    <source>
        <dbReference type="ARBA" id="ARBA00022723"/>
    </source>
</evidence>
<sequence length="817" mass="90315">MSQPNANDNWPPKSPHDVLLSTPRGRDRLRRLAERASPSPSPTKRLTSASAVRNRAQTLPKEDMELEELAEDDDEETLQLKLQEIQARLKLKALQKKAKQSSDTETDVSRAGSAPLARSNSVAANRAQSRISELREERLRRSKSQSSVHVPVSPVRRAQPAELPRSPQRVLLGIDKGMKASEVSLKRAPSLRRTQDADFQDVRRAGPFLQRPASQISSRASGTTSSSGEDRPKTFSERMAAIRAQETERKEKELRIQKSRSMAFDIDHEQMRKFKETAVELPPASREAPEFSRDEVLNSYSNPSSFSRSKTAPSLRSAMRSTSNGTDTSVTDTTTASSGAPVKKQSKKKTPPADVSESEASQFEPYSSIHLSKRIVPHKELTRILTGKKTFVIPDLLKTVKAPDFSGPDIEEDVVVFAIVAAKSQPLSHRQDPKNANRGKYMILDLTDLKWELNLFLFDSAFEKFWKLTPGTIIAILNPGFMPPPRGQADTGKFSLVLNSDADTILEIGTARDLGFCKSVKKDGTTCNSWVNKKHTEFCDFHVNLSLKKTHSNRMEVNTMNYGKGLGLSYGARKYNSKDMTGFAERRQKTAQEKRTRYDQESHSQIYIGNRTTASLLDDPDYDPDAFHRSTKEERITRRLLEQEKERELARKLGALGGGLGADYLRKKGSSSSQPEPGSSSNSNSNTDVAQEQAAQAQAQAPPPPPDAAALGLLSGKAKDVQLSPIKRKRVNTPSSSSGSAAVGWGGNLTKELGRMRDGESFQPVRKKTRFVTAKGIREAGRESFGGDAVISTAVTNVVNNNDDDDDDDDDLDIVRE</sequence>
<dbReference type="GO" id="GO:0003688">
    <property type="term" value="F:DNA replication origin binding"/>
    <property type="evidence" value="ECO:0007669"/>
    <property type="project" value="TreeGrafter"/>
</dbReference>
<dbReference type="GO" id="GO:0043596">
    <property type="term" value="C:nuclear replication fork"/>
    <property type="evidence" value="ECO:0007669"/>
    <property type="project" value="TreeGrafter"/>
</dbReference>
<feature type="compositionally biased region" description="Polar residues" evidence="8">
    <location>
        <begin position="42"/>
        <end position="57"/>
    </location>
</feature>
<comment type="subcellular location">
    <subcellularLocation>
        <location evidence="1">Nucleus</location>
    </subcellularLocation>
</comment>
<feature type="region of interest" description="Disordered" evidence="8">
    <location>
        <begin position="798"/>
        <end position="817"/>
    </location>
</feature>
<accession>A0A2T3AY21</accession>
<dbReference type="InParanoid" id="A0A2T3AY21"/>
<protein>
    <submittedName>
        <fullName evidence="11">Uncharacterized protein</fullName>
    </submittedName>
</protein>
<feature type="region of interest" description="Disordered" evidence="8">
    <location>
        <begin position="92"/>
        <end position="256"/>
    </location>
</feature>
<evidence type="ECO:0000259" key="9">
    <source>
        <dbReference type="Pfam" id="PF09329"/>
    </source>
</evidence>
<feature type="domain" description="MCM10 OB-fold" evidence="10">
    <location>
        <begin position="366"/>
        <end position="490"/>
    </location>
</feature>
<evidence type="ECO:0000256" key="1">
    <source>
        <dbReference type="ARBA" id="ARBA00004123"/>
    </source>
</evidence>
<evidence type="ECO:0000313" key="11">
    <source>
        <dbReference type="EMBL" id="PSS14975.1"/>
    </source>
</evidence>
<dbReference type="Proteomes" id="UP000241818">
    <property type="component" value="Unassembled WGS sequence"/>
</dbReference>
<dbReference type="GeneID" id="36570836"/>
<keyword evidence="6" id="KW-0862">Zinc</keyword>
<feature type="compositionally biased region" description="Basic and acidic residues" evidence="8">
    <location>
        <begin position="591"/>
        <end position="602"/>
    </location>
</feature>
<feature type="region of interest" description="Disordered" evidence="8">
    <location>
        <begin position="1"/>
        <end position="63"/>
    </location>
</feature>
<dbReference type="FunFam" id="2.40.50.140:FF:000174">
    <property type="entry name" value="DNA replication licensing factor mcm10"/>
    <property type="match status" value="1"/>
</dbReference>
<name>A0A2T3AY21_AMORE</name>
<dbReference type="GO" id="GO:0008270">
    <property type="term" value="F:zinc ion binding"/>
    <property type="evidence" value="ECO:0007669"/>
    <property type="project" value="UniProtKB-KW"/>
</dbReference>
<proteinExistence type="inferred from homology"/>
<feature type="compositionally biased region" description="Acidic residues" evidence="8">
    <location>
        <begin position="802"/>
        <end position="817"/>
    </location>
</feature>
<feature type="compositionally biased region" description="Polar residues" evidence="8">
    <location>
        <begin position="603"/>
        <end position="615"/>
    </location>
</feature>
<evidence type="ECO:0000256" key="7">
    <source>
        <dbReference type="ARBA" id="ARBA00023242"/>
    </source>
</evidence>
<feature type="compositionally biased region" description="Basic and acidic residues" evidence="8">
    <location>
        <begin position="287"/>
        <end position="296"/>
    </location>
</feature>
<dbReference type="Pfam" id="PF22379">
    <property type="entry name" value="OB_MCM10"/>
    <property type="match status" value="1"/>
</dbReference>
<gene>
    <name evidence="11" type="ORF">M430DRAFT_142285</name>
</gene>
<dbReference type="STRING" id="857342.A0A2T3AY21"/>
<feature type="compositionally biased region" description="Low complexity" evidence="8">
    <location>
        <begin position="670"/>
        <end position="700"/>
    </location>
</feature>
<feature type="compositionally biased region" description="Low complexity" evidence="8">
    <location>
        <begin position="144"/>
        <end position="155"/>
    </location>
</feature>
<comment type="similarity">
    <text evidence="2">Belongs to the MCM10 family.</text>
</comment>
<keyword evidence="7" id="KW-0539">Nucleus</keyword>
<feature type="region of interest" description="Disordered" evidence="8">
    <location>
        <begin position="591"/>
        <end position="630"/>
    </location>
</feature>
<dbReference type="PANTHER" id="PTHR13454">
    <property type="entry name" value="PROTEIN MCM10 HOMOLOG"/>
    <property type="match status" value="1"/>
</dbReference>
<dbReference type="InterPro" id="IPR040184">
    <property type="entry name" value="Mcm10"/>
</dbReference>
<evidence type="ECO:0000256" key="2">
    <source>
        <dbReference type="ARBA" id="ARBA00009679"/>
    </source>
</evidence>
<feature type="compositionally biased region" description="Polar residues" evidence="8">
    <location>
        <begin position="118"/>
        <end position="127"/>
    </location>
</feature>
<dbReference type="PANTHER" id="PTHR13454:SF11">
    <property type="entry name" value="PROTEIN MCM10 HOMOLOG"/>
    <property type="match status" value="1"/>
</dbReference>
<keyword evidence="5" id="KW-0863">Zinc-finger</keyword>
<dbReference type="EMBL" id="KZ679013">
    <property type="protein sequence ID" value="PSS14975.1"/>
    <property type="molecule type" value="Genomic_DNA"/>
</dbReference>
<evidence type="ECO:0000256" key="3">
    <source>
        <dbReference type="ARBA" id="ARBA00022705"/>
    </source>
</evidence>
<feature type="compositionally biased region" description="Low complexity" evidence="8">
    <location>
        <begin position="214"/>
        <end position="227"/>
    </location>
</feature>
<feature type="region of interest" description="Disordered" evidence="8">
    <location>
        <begin position="278"/>
        <end position="361"/>
    </location>
</feature>
<dbReference type="InterPro" id="IPR015408">
    <property type="entry name" value="Znf_Mcm10/DnaG"/>
</dbReference>
<feature type="compositionally biased region" description="Basic and acidic residues" evidence="8">
    <location>
        <begin position="245"/>
        <end position="256"/>
    </location>
</feature>
<keyword evidence="3" id="KW-0235">DNA replication</keyword>
<evidence type="ECO:0000256" key="5">
    <source>
        <dbReference type="ARBA" id="ARBA00022771"/>
    </source>
</evidence>
<dbReference type="InterPro" id="IPR055065">
    <property type="entry name" value="OB_MCM10"/>
</dbReference>
<feature type="compositionally biased region" description="Basic and acidic residues" evidence="8">
    <location>
        <begin position="24"/>
        <end position="34"/>
    </location>
</feature>
<evidence type="ECO:0000256" key="6">
    <source>
        <dbReference type="ARBA" id="ARBA00022833"/>
    </source>
</evidence>
<feature type="region of interest" description="Disordered" evidence="8">
    <location>
        <begin position="664"/>
        <end position="744"/>
    </location>
</feature>
<feature type="domain" description="Zinc finger Mcm10/DnaG-type" evidence="9">
    <location>
        <begin position="509"/>
        <end position="554"/>
    </location>
</feature>
<dbReference type="RefSeq" id="XP_024719574.1">
    <property type="nucleotide sequence ID" value="XM_024862755.1"/>
</dbReference>
<dbReference type="OrthoDB" id="273123at2759"/>
<evidence type="ECO:0000259" key="10">
    <source>
        <dbReference type="Pfam" id="PF22379"/>
    </source>
</evidence>
<dbReference type="AlphaFoldDB" id="A0A2T3AY21"/>
<keyword evidence="12" id="KW-1185">Reference proteome</keyword>
<feature type="compositionally biased region" description="Basic and acidic residues" evidence="8">
    <location>
        <begin position="193"/>
        <end position="204"/>
    </location>
</feature>
<organism evidence="11 12">
    <name type="scientific">Amorphotheca resinae ATCC 22711</name>
    <dbReference type="NCBI Taxonomy" id="857342"/>
    <lineage>
        <taxon>Eukaryota</taxon>
        <taxon>Fungi</taxon>
        <taxon>Dikarya</taxon>
        <taxon>Ascomycota</taxon>
        <taxon>Pezizomycotina</taxon>
        <taxon>Leotiomycetes</taxon>
        <taxon>Helotiales</taxon>
        <taxon>Amorphothecaceae</taxon>
        <taxon>Amorphotheca</taxon>
    </lineage>
</organism>
<dbReference type="Pfam" id="PF09329">
    <property type="entry name" value="zf-primase"/>
    <property type="match status" value="1"/>
</dbReference>
<feature type="compositionally biased region" description="Low complexity" evidence="8">
    <location>
        <begin position="299"/>
        <end position="309"/>
    </location>
</feature>
<dbReference type="GO" id="GO:0003697">
    <property type="term" value="F:single-stranded DNA binding"/>
    <property type="evidence" value="ECO:0007669"/>
    <property type="project" value="InterPro"/>
</dbReference>
<evidence type="ECO:0000256" key="8">
    <source>
        <dbReference type="SAM" id="MobiDB-lite"/>
    </source>
</evidence>
<reference evidence="11 12" key="1">
    <citation type="journal article" date="2018" name="New Phytol.">
        <title>Comparative genomics and transcriptomics depict ericoid mycorrhizal fungi as versatile saprotrophs and plant mutualists.</title>
        <authorList>
            <person name="Martino E."/>
            <person name="Morin E."/>
            <person name="Grelet G.A."/>
            <person name="Kuo A."/>
            <person name="Kohler A."/>
            <person name="Daghino S."/>
            <person name="Barry K.W."/>
            <person name="Cichocki N."/>
            <person name="Clum A."/>
            <person name="Dockter R.B."/>
            <person name="Hainaut M."/>
            <person name="Kuo R.C."/>
            <person name="LaButti K."/>
            <person name="Lindahl B.D."/>
            <person name="Lindquist E.A."/>
            <person name="Lipzen A."/>
            <person name="Khouja H.R."/>
            <person name="Magnuson J."/>
            <person name="Murat C."/>
            <person name="Ohm R.A."/>
            <person name="Singer S.W."/>
            <person name="Spatafora J.W."/>
            <person name="Wang M."/>
            <person name="Veneault-Fourrey C."/>
            <person name="Henrissat B."/>
            <person name="Grigoriev I.V."/>
            <person name="Martin F.M."/>
            <person name="Perotto S."/>
        </authorList>
    </citation>
    <scope>NUCLEOTIDE SEQUENCE [LARGE SCALE GENOMIC DNA]</scope>
    <source>
        <strain evidence="11 12">ATCC 22711</strain>
    </source>
</reference>
<dbReference type="InterPro" id="IPR012340">
    <property type="entry name" value="NA-bd_OB-fold"/>
</dbReference>